<dbReference type="InterPro" id="IPR037053">
    <property type="entry name" value="Phage_tail_collar_dom_sf"/>
</dbReference>
<comment type="caution">
    <text evidence="1">The sequence shown here is derived from an EMBL/GenBank/DDBJ whole genome shotgun (WGS) entry which is preliminary data.</text>
</comment>
<evidence type="ECO:0000313" key="1">
    <source>
        <dbReference type="EMBL" id="MET1254972.1"/>
    </source>
</evidence>
<organism evidence="1 2">
    <name type="scientific">Aliikangiella maris</name>
    <dbReference type="NCBI Taxonomy" id="3162458"/>
    <lineage>
        <taxon>Bacteria</taxon>
        <taxon>Pseudomonadati</taxon>
        <taxon>Pseudomonadota</taxon>
        <taxon>Gammaproteobacteria</taxon>
        <taxon>Oceanospirillales</taxon>
        <taxon>Pleioneaceae</taxon>
        <taxon>Aliikangiella</taxon>
    </lineage>
</organism>
<dbReference type="EMBL" id="JBEVCJ010000006">
    <property type="protein sequence ID" value="MET1254972.1"/>
    <property type="molecule type" value="Genomic_DNA"/>
</dbReference>
<dbReference type="InterPro" id="IPR011083">
    <property type="entry name" value="Phage_tail_collar_dom"/>
</dbReference>
<protein>
    <submittedName>
        <fullName evidence="1">Tail fiber protein</fullName>
    </submittedName>
</protein>
<accession>A0ABV2BSQ4</accession>
<dbReference type="Proteomes" id="UP001548189">
    <property type="component" value="Unassembled WGS sequence"/>
</dbReference>
<name>A0ABV2BSQ4_9GAMM</name>
<reference evidence="1 2" key="1">
    <citation type="submission" date="2024-06" db="EMBL/GenBank/DDBJ databases">
        <authorList>
            <person name="Li F."/>
        </authorList>
    </citation>
    <scope>NUCLEOTIDE SEQUENCE [LARGE SCALE GENOMIC DNA]</scope>
    <source>
        <strain evidence="1 2">GXAS 311</strain>
    </source>
</reference>
<dbReference type="Pfam" id="PF07484">
    <property type="entry name" value="Collar"/>
    <property type="match status" value="1"/>
</dbReference>
<dbReference type="Gene3D" id="3.90.1340.10">
    <property type="entry name" value="Phage tail collar domain"/>
    <property type="match status" value="1"/>
</dbReference>
<keyword evidence="2" id="KW-1185">Reference proteome</keyword>
<gene>
    <name evidence="1" type="ORF">ABVT43_07545</name>
</gene>
<dbReference type="SUPFAM" id="SSF88874">
    <property type="entry name" value="Receptor-binding domain of short tail fibre protein gp12"/>
    <property type="match status" value="1"/>
</dbReference>
<proteinExistence type="predicted"/>
<sequence>MSDPFLGEIRMFGGNFPPRQWAFCNGTLLEIANYNALFSLIGTIYGGDGRSTFALPDMRGRIPLHYGTGPGLTPRLIGSKFGTEQVQLSISEIPSHNHSIQASKSSAQSSNPGQDLPASQIDGDQPYTSVPTDPARFQTMSSETVSSSGGSQQHYNMMPYQSISFIICINGLYPPRN</sequence>
<evidence type="ECO:0000313" key="2">
    <source>
        <dbReference type="Proteomes" id="UP001548189"/>
    </source>
</evidence>